<dbReference type="EMBL" id="SORO01000003">
    <property type="protein sequence ID" value="TDY67897.1"/>
    <property type="molecule type" value="Genomic_DNA"/>
</dbReference>
<evidence type="ECO:0008006" key="3">
    <source>
        <dbReference type="Google" id="ProtNLM"/>
    </source>
</evidence>
<dbReference type="GeneID" id="79828720"/>
<dbReference type="Proteomes" id="UP000294684">
    <property type="component" value="Unassembled WGS sequence"/>
</dbReference>
<protein>
    <recommendedName>
        <fullName evidence="3">Cell envelope biogenesis protein OmpA</fullName>
    </recommendedName>
</protein>
<name>A0A4R8MLT8_LEPME</name>
<dbReference type="PROSITE" id="PS51257">
    <property type="entry name" value="PROKAR_LIPOPROTEIN"/>
    <property type="match status" value="1"/>
</dbReference>
<dbReference type="RefSeq" id="WP_243836530.1">
    <property type="nucleotide sequence ID" value="NZ_SORO01000003.1"/>
</dbReference>
<keyword evidence="2" id="KW-1185">Reference proteome</keyword>
<accession>A0A4R8MLT8</accession>
<organism evidence="1 2">
    <name type="scientific">Leptospira meyeri</name>
    <dbReference type="NCBI Taxonomy" id="29508"/>
    <lineage>
        <taxon>Bacteria</taxon>
        <taxon>Pseudomonadati</taxon>
        <taxon>Spirochaetota</taxon>
        <taxon>Spirochaetia</taxon>
        <taxon>Leptospirales</taxon>
        <taxon>Leptospiraceae</taxon>
        <taxon>Leptospira</taxon>
    </lineage>
</organism>
<comment type="caution">
    <text evidence="1">The sequence shown here is derived from an EMBL/GenBank/DDBJ whole genome shotgun (WGS) entry which is preliminary data.</text>
</comment>
<proteinExistence type="predicted"/>
<reference evidence="1 2" key="1">
    <citation type="submission" date="2019-03" db="EMBL/GenBank/DDBJ databases">
        <title>Genomic Encyclopedia of Archaeal and Bacterial Type Strains, Phase II (KMG-II): from individual species to whole genera.</title>
        <authorList>
            <person name="Goeker M."/>
        </authorList>
    </citation>
    <scope>NUCLEOTIDE SEQUENCE [LARGE SCALE GENOMIC DNA]</scope>
    <source>
        <strain evidence="1 2">DSM 21537</strain>
    </source>
</reference>
<dbReference type="AlphaFoldDB" id="A0A4R8MLT8"/>
<sequence>MFPKFITSVLFLSLFSCASRGIPLETRLHTKSNVTLQCQSIETEIRTYRVLFLLPVYHSQSFEPTSNGYVIETKSYAKPLDIVITTLGFLFSVNSSTDYIRFCPWDQVEKTLNGNGDSGSNFEKSKLSFWKPVGSSEPIESIFFEPDDHRLNEESINKLVVLGQKILKPEEKVQVILYGKVNTVGDIGFQIRLLKRRYDEIKSILSKESMIDTNSIIPIIGERDNVADSKSNSTIQIYLLKN</sequence>
<evidence type="ECO:0000313" key="2">
    <source>
        <dbReference type="Proteomes" id="UP000294684"/>
    </source>
</evidence>
<gene>
    <name evidence="1" type="ORF">CLV96_3452</name>
</gene>
<dbReference type="STRING" id="1193051.LEP1GSC017_0669"/>
<evidence type="ECO:0000313" key="1">
    <source>
        <dbReference type="EMBL" id="TDY67897.1"/>
    </source>
</evidence>